<sequence length="267" mass="30628">MTNIVFFKNGTAATDFKVSDNFEEKEKLWNKSSKISTFKTFNDDNDNFKKQWKKENTSNTINKSTLSLHITAYENSTEAAASDLFGDGKIEGLKKEKFGLIKTSGQSFADAFKFQNPFEFPRQQDGDQGGMRRFWNKMGGNVEQTKMAPDFVKNIKNYDSYKESVDLLVERLETAVQQNPNVLAASVIECPANENPHEKAAASLTIYQTYFNGDKVNSVKELIEENKKLAQIERVSQIQARKAIRHLRRFYIDEYKIASDERNKLNK</sequence>
<evidence type="ECO:0000259" key="1">
    <source>
        <dbReference type="Pfam" id="PF03114"/>
    </source>
</evidence>
<dbReference type="WBParaSite" id="PDA_v2.g3021.t1">
    <property type="protein sequence ID" value="PDA_v2.g3021.t1"/>
    <property type="gene ID" value="PDA_v2.g3021"/>
</dbReference>
<accession>A0A914QS25</accession>
<dbReference type="GO" id="GO:0005737">
    <property type="term" value="C:cytoplasm"/>
    <property type="evidence" value="ECO:0007669"/>
    <property type="project" value="InterPro"/>
</dbReference>
<dbReference type="Proteomes" id="UP000887578">
    <property type="component" value="Unplaced"/>
</dbReference>
<evidence type="ECO:0000313" key="3">
    <source>
        <dbReference type="WBParaSite" id="PDA_v2.g3021.t1"/>
    </source>
</evidence>
<dbReference type="InterPro" id="IPR027267">
    <property type="entry name" value="AH/BAR_dom_sf"/>
</dbReference>
<organism evidence="2 3">
    <name type="scientific">Panagrolaimus davidi</name>
    <dbReference type="NCBI Taxonomy" id="227884"/>
    <lineage>
        <taxon>Eukaryota</taxon>
        <taxon>Metazoa</taxon>
        <taxon>Ecdysozoa</taxon>
        <taxon>Nematoda</taxon>
        <taxon>Chromadorea</taxon>
        <taxon>Rhabditida</taxon>
        <taxon>Tylenchina</taxon>
        <taxon>Panagrolaimomorpha</taxon>
        <taxon>Panagrolaimoidea</taxon>
        <taxon>Panagrolaimidae</taxon>
        <taxon>Panagrolaimus</taxon>
    </lineage>
</organism>
<reference evidence="3" key="1">
    <citation type="submission" date="2022-11" db="UniProtKB">
        <authorList>
            <consortium name="WormBaseParasite"/>
        </authorList>
    </citation>
    <scope>IDENTIFICATION</scope>
</reference>
<dbReference type="AlphaFoldDB" id="A0A914QS25"/>
<evidence type="ECO:0000313" key="2">
    <source>
        <dbReference type="Proteomes" id="UP000887578"/>
    </source>
</evidence>
<proteinExistence type="predicted"/>
<protein>
    <submittedName>
        <fullName evidence="3">BAR domain-containing protein</fullName>
    </submittedName>
</protein>
<keyword evidence="2" id="KW-1185">Reference proteome</keyword>
<dbReference type="InterPro" id="IPR004148">
    <property type="entry name" value="BAR_dom"/>
</dbReference>
<feature type="domain" description="BAR" evidence="1">
    <location>
        <begin position="140"/>
        <end position="266"/>
    </location>
</feature>
<dbReference type="Pfam" id="PF03114">
    <property type="entry name" value="BAR"/>
    <property type="match status" value="1"/>
</dbReference>
<name>A0A914QS25_9BILA</name>
<dbReference type="Gene3D" id="1.20.1270.60">
    <property type="entry name" value="Arfaptin homology (AH) domain/BAR domain"/>
    <property type="match status" value="1"/>
</dbReference>